<accession>A0A9N8ZXQ5</accession>
<sequence length="182" mass="19859">MQDLDESMDQSLELEMQRYIVASRINVAPGAGVAILTAVQAIGAGNGGNQIGGLNIAEKFRNKARAEIGRIGANLGQLLYLFSTSYMTVEHLKQMAVFGQLMQGDMGVEEFSTQIKKDIRENITRALAKVEKFTLSQRNAPSSLPVFLAANSYIDTNKLEITKTEIIDLIKTAIAFSESQTA</sequence>
<name>A0A9N8ZXQ5_9GLOM</name>
<comment type="caution">
    <text evidence="1">The sequence shown here is derived from an EMBL/GenBank/DDBJ whole genome shotgun (WGS) entry which is preliminary data.</text>
</comment>
<gene>
    <name evidence="1" type="ORF">RFULGI_LOCUS2866</name>
</gene>
<dbReference type="EMBL" id="CAJVPZ010002314">
    <property type="protein sequence ID" value="CAG8510320.1"/>
    <property type="molecule type" value="Genomic_DNA"/>
</dbReference>
<dbReference type="OrthoDB" id="2436548at2759"/>
<organism evidence="1 2">
    <name type="scientific">Racocetra fulgida</name>
    <dbReference type="NCBI Taxonomy" id="60492"/>
    <lineage>
        <taxon>Eukaryota</taxon>
        <taxon>Fungi</taxon>
        <taxon>Fungi incertae sedis</taxon>
        <taxon>Mucoromycota</taxon>
        <taxon>Glomeromycotina</taxon>
        <taxon>Glomeromycetes</taxon>
        <taxon>Diversisporales</taxon>
        <taxon>Gigasporaceae</taxon>
        <taxon>Racocetra</taxon>
    </lineage>
</organism>
<reference evidence="1" key="1">
    <citation type="submission" date="2021-06" db="EMBL/GenBank/DDBJ databases">
        <authorList>
            <person name="Kallberg Y."/>
            <person name="Tangrot J."/>
            <person name="Rosling A."/>
        </authorList>
    </citation>
    <scope>NUCLEOTIDE SEQUENCE</scope>
    <source>
        <strain evidence="1">IN212</strain>
    </source>
</reference>
<protein>
    <submittedName>
        <fullName evidence="1">14173_t:CDS:1</fullName>
    </submittedName>
</protein>
<keyword evidence="2" id="KW-1185">Reference proteome</keyword>
<dbReference type="Proteomes" id="UP000789396">
    <property type="component" value="Unassembled WGS sequence"/>
</dbReference>
<evidence type="ECO:0000313" key="1">
    <source>
        <dbReference type="EMBL" id="CAG8510320.1"/>
    </source>
</evidence>
<dbReference type="AlphaFoldDB" id="A0A9N8ZXQ5"/>
<proteinExistence type="predicted"/>
<evidence type="ECO:0000313" key="2">
    <source>
        <dbReference type="Proteomes" id="UP000789396"/>
    </source>
</evidence>